<feature type="signal peptide" evidence="2">
    <location>
        <begin position="1"/>
        <end position="24"/>
    </location>
</feature>
<feature type="compositionally biased region" description="Pro residues" evidence="1">
    <location>
        <begin position="50"/>
        <end position="63"/>
    </location>
</feature>
<name>A0A2W5QGP4_VARPD</name>
<feature type="region of interest" description="Disordered" evidence="1">
    <location>
        <begin position="33"/>
        <end position="64"/>
    </location>
</feature>
<feature type="compositionally biased region" description="Low complexity" evidence="1">
    <location>
        <begin position="36"/>
        <end position="49"/>
    </location>
</feature>
<gene>
    <name evidence="3" type="ORF">DI563_06905</name>
</gene>
<evidence type="ECO:0000256" key="1">
    <source>
        <dbReference type="SAM" id="MobiDB-lite"/>
    </source>
</evidence>
<dbReference type="EMBL" id="QFPP01000051">
    <property type="protein sequence ID" value="PZQ76482.1"/>
    <property type="molecule type" value="Genomic_DNA"/>
</dbReference>
<evidence type="ECO:0000256" key="2">
    <source>
        <dbReference type="SAM" id="SignalP"/>
    </source>
</evidence>
<keyword evidence="2" id="KW-0732">Signal</keyword>
<dbReference type="Proteomes" id="UP000249135">
    <property type="component" value="Unassembled WGS sequence"/>
</dbReference>
<proteinExistence type="predicted"/>
<sequence length="683" mass="71670">MPAYPFHLSRIAAAAALLALTACGGGGSGGGGGFPVSGSGTTTPGTPTTPSSPQPTPDTPAPAAPVLRGVAATGAAFAGAKLEVIDQRGQTVCSVTTDGAGGYSCELPAGTTAPLLLRAQRDEQTLYSLSANAQGGTLNLTPLTTIVAAQLAADGNPASLAQTLQTDPTKVSDSAIRAEVQALMAVLEPLLQALGQAGLDPFGGTLVADGTGQDRVLDAITVSVRPDGAAANIEITVKAPTADGAPLSVQYRTSDEAVATLPPVTAEQLAAVPMPAQVAEFFQRLDACFALPLTQRVSTAANDQTDATGTAADVTGSACRTLFVDDNPATYVANGVAVGRDAQGRGAWSSLFRPGPTGLRHDRSNFEFFRTSGGQNDLVLSYRWTDVQGNTDNETLVVRNQDGKLKLTGNSYAYRATVRPVSEDREYLNMPDYNAFTTGYNISIDNRPDLDHVMVTTPWNQQIKFSPSGNLSYMVAHNANDQQTVTSIVRLAAGYANPATAGNLADKEASIYFVNPQYSETQIRTLQDHGVWKMEFFPVSGSPVVQTYRTLARAQTIDEVRQLKFAQLTAAQRAELLVATAANGRITFGAPSDTDPNNIDFSSEGGGDAWTVPDGALAPTSFSVTGRVGAQGSARFNDSTLVRNTARKVVLYAQGSSFNAMELWARSARQVEMKKQIGLYKGF</sequence>
<accession>A0A2W5QGP4</accession>
<evidence type="ECO:0008006" key="5">
    <source>
        <dbReference type="Google" id="ProtNLM"/>
    </source>
</evidence>
<reference evidence="3 4" key="1">
    <citation type="submission" date="2017-08" db="EMBL/GenBank/DDBJ databases">
        <title>Infants hospitalized years apart are colonized by the same room-sourced microbial strains.</title>
        <authorList>
            <person name="Brooks B."/>
            <person name="Olm M.R."/>
            <person name="Firek B.A."/>
            <person name="Baker R."/>
            <person name="Thomas B.C."/>
            <person name="Morowitz M.J."/>
            <person name="Banfield J.F."/>
        </authorList>
    </citation>
    <scope>NUCLEOTIDE SEQUENCE [LARGE SCALE GENOMIC DNA]</scope>
    <source>
        <strain evidence="3">S2_005_003_R2_41</strain>
    </source>
</reference>
<feature type="chain" id="PRO_5015856399" description="Carboxypeptidase regulatory-like domain-containing protein" evidence="2">
    <location>
        <begin position="25"/>
        <end position="683"/>
    </location>
</feature>
<organism evidence="3 4">
    <name type="scientific">Variovorax paradoxus</name>
    <dbReference type="NCBI Taxonomy" id="34073"/>
    <lineage>
        <taxon>Bacteria</taxon>
        <taxon>Pseudomonadati</taxon>
        <taxon>Pseudomonadota</taxon>
        <taxon>Betaproteobacteria</taxon>
        <taxon>Burkholderiales</taxon>
        <taxon>Comamonadaceae</taxon>
        <taxon>Variovorax</taxon>
    </lineage>
</organism>
<comment type="caution">
    <text evidence="3">The sequence shown here is derived from an EMBL/GenBank/DDBJ whole genome shotgun (WGS) entry which is preliminary data.</text>
</comment>
<dbReference type="AlphaFoldDB" id="A0A2W5QGP4"/>
<evidence type="ECO:0000313" key="3">
    <source>
        <dbReference type="EMBL" id="PZQ76482.1"/>
    </source>
</evidence>
<protein>
    <recommendedName>
        <fullName evidence="5">Carboxypeptidase regulatory-like domain-containing protein</fullName>
    </recommendedName>
</protein>
<evidence type="ECO:0000313" key="4">
    <source>
        <dbReference type="Proteomes" id="UP000249135"/>
    </source>
</evidence>